<dbReference type="Pfam" id="PF09187">
    <property type="entry name" value="RdDM_RDM1"/>
    <property type="match status" value="1"/>
</dbReference>
<name>A0A1U7YTH1_NICSY</name>
<evidence type="ECO:0000313" key="3">
    <source>
        <dbReference type="RefSeq" id="XP_009802504.1"/>
    </source>
</evidence>
<dbReference type="Gene3D" id="1.20.120.690">
    <property type="entry name" value="RDM1 protein domain"/>
    <property type="match status" value="1"/>
</dbReference>
<keyword evidence="1" id="KW-0812">Transmembrane</keyword>
<dbReference type="GO" id="GO:0000419">
    <property type="term" value="C:RNA polymerase V complex"/>
    <property type="evidence" value="ECO:0007669"/>
    <property type="project" value="TreeGrafter"/>
</dbReference>
<proteinExistence type="predicted"/>
<protein>
    <submittedName>
        <fullName evidence="3">Protein RDM1-like isoform X1</fullName>
    </submittedName>
</protein>
<keyword evidence="1" id="KW-1133">Transmembrane helix</keyword>
<dbReference type="RefSeq" id="XP_009802504.1">
    <property type="nucleotide sequence ID" value="XM_009804202.1"/>
</dbReference>
<dbReference type="eggNOG" id="ENOG502RYHT">
    <property type="taxonomic scope" value="Eukaryota"/>
</dbReference>
<dbReference type="AlphaFoldDB" id="A0A1U7YTH1"/>
<accession>A0A1U7YTH1</accession>
<gene>
    <name evidence="3" type="primary">LOC104248026</name>
</gene>
<dbReference type="Proteomes" id="UP000189701">
    <property type="component" value="Unplaced"/>
</dbReference>
<dbReference type="SUPFAM" id="SSF109920">
    <property type="entry name" value="Hypothetical protein At3g22680"/>
    <property type="match status" value="1"/>
</dbReference>
<dbReference type="PANTHER" id="PTHR36366">
    <property type="entry name" value="PROTEIN RDM1"/>
    <property type="match status" value="1"/>
</dbReference>
<reference evidence="2" key="1">
    <citation type="journal article" date="2013" name="Genome Biol.">
        <title>Reference genomes and transcriptomes of Nicotiana sylvestris and Nicotiana tomentosiformis.</title>
        <authorList>
            <person name="Sierro N."/>
            <person name="Battey J.N."/>
            <person name="Ouadi S."/>
            <person name="Bovet L."/>
            <person name="Goepfert S."/>
            <person name="Bakaher N."/>
            <person name="Peitsch M.C."/>
            <person name="Ivanov N.V."/>
        </authorList>
    </citation>
    <scope>NUCLEOTIDE SEQUENCE [LARGE SCALE GENOMIC DNA]</scope>
</reference>
<dbReference type="STRING" id="4096.A0A1U7YTH1"/>
<dbReference type="InterPro" id="IPR015270">
    <property type="entry name" value="RDM1_plant"/>
</dbReference>
<keyword evidence="1" id="KW-0472">Membrane</keyword>
<reference evidence="3" key="2">
    <citation type="submission" date="2025-08" db="UniProtKB">
        <authorList>
            <consortium name="RefSeq"/>
        </authorList>
    </citation>
    <scope>IDENTIFICATION</scope>
    <source>
        <tissue evidence="3">Leaf</tissue>
    </source>
</reference>
<dbReference type="InterPro" id="IPR036319">
    <property type="entry name" value="RDM1_sf"/>
</dbReference>
<feature type="transmembrane region" description="Helical" evidence="1">
    <location>
        <begin position="75"/>
        <end position="92"/>
    </location>
</feature>
<dbReference type="GO" id="GO:0080188">
    <property type="term" value="P:gene silencing by siRNA-directed DNA methylation"/>
    <property type="evidence" value="ECO:0007669"/>
    <property type="project" value="InterPro"/>
</dbReference>
<keyword evidence="2" id="KW-1185">Reference proteome</keyword>
<evidence type="ECO:0000256" key="1">
    <source>
        <dbReference type="SAM" id="Phobius"/>
    </source>
</evidence>
<evidence type="ECO:0000313" key="2">
    <source>
        <dbReference type="Proteomes" id="UP000189701"/>
    </source>
</evidence>
<dbReference type="PANTHER" id="PTHR36366:SF4">
    <property type="entry name" value="PROTEIN RDM1-LIKE ISOFORM X1"/>
    <property type="match status" value="1"/>
</dbReference>
<organism evidence="2 3">
    <name type="scientific">Nicotiana sylvestris</name>
    <name type="common">Wood tobacco</name>
    <name type="synonym">South American tobacco</name>
    <dbReference type="NCBI Taxonomy" id="4096"/>
    <lineage>
        <taxon>Eukaryota</taxon>
        <taxon>Viridiplantae</taxon>
        <taxon>Streptophyta</taxon>
        <taxon>Embryophyta</taxon>
        <taxon>Tracheophyta</taxon>
        <taxon>Spermatophyta</taxon>
        <taxon>Magnoliopsida</taxon>
        <taxon>eudicotyledons</taxon>
        <taxon>Gunneridae</taxon>
        <taxon>Pentapetalae</taxon>
        <taxon>asterids</taxon>
        <taxon>lamiids</taxon>
        <taxon>Solanales</taxon>
        <taxon>Solanaceae</taxon>
        <taxon>Nicotianoideae</taxon>
        <taxon>Nicotianeae</taxon>
        <taxon>Nicotiana</taxon>
    </lineage>
</organism>
<sequence>MNYLVIISPGIFQNRTCRKCDLVFVSPVTLYSVTHHLVALPLYFSNLFFQNTTATKREARCSVYAKNKFRRRPELLWILRLFFPLLILLLMADQESDAFLRRARMYQEYMQLVPIPTQTHSSIPCTSWAGLAASIKKLYGQPLHYLTNLCIKQRDQMRIGADDEVDPLEMLIHPTKAESSIWLMEEVHRRTSSPHYLAKLWLADPMYHVYIDPIFPKLQNPSK</sequence>
<dbReference type="OrthoDB" id="1906229at2759"/>